<name>A0A0D8Y2Y2_DICVI</name>
<dbReference type="AlphaFoldDB" id="A0A0D8Y2Y2"/>
<evidence type="ECO:0000256" key="5">
    <source>
        <dbReference type="SAM" id="Phobius"/>
    </source>
</evidence>
<dbReference type="OrthoDB" id="3222at2759"/>
<accession>A0A0D8Y2Y2</accession>
<organism evidence="6 7">
    <name type="scientific">Dictyocaulus viviparus</name>
    <name type="common">Bovine lungworm</name>
    <dbReference type="NCBI Taxonomy" id="29172"/>
    <lineage>
        <taxon>Eukaryota</taxon>
        <taxon>Metazoa</taxon>
        <taxon>Ecdysozoa</taxon>
        <taxon>Nematoda</taxon>
        <taxon>Chromadorea</taxon>
        <taxon>Rhabditida</taxon>
        <taxon>Rhabditina</taxon>
        <taxon>Rhabditomorpha</taxon>
        <taxon>Strongyloidea</taxon>
        <taxon>Metastrongylidae</taxon>
        <taxon>Dictyocaulus</taxon>
    </lineage>
</organism>
<evidence type="ECO:0000256" key="4">
    <source>
        <dbReference type="ARBA" id="ARBA00023136"/>
    </source>
</evidence>
<proteinExistence type="predicted"/>
<gene>
    <name evidence="6" type="ORF">DICVIV_03302</name>
</gene>
<sequence length="109" mass="12275">MIYFFDYSAASLSLFLTRRLDAITTIIFVLVQFFGAFLGAVIFRALVSEVIFEDYFVGTYVTGDGRDGVTKSQGFFLEIILSSAVCFSYICTSDNSELIISFCWKITHL</sequence>
<dbReference type="SUPFAM" id="SSF81338">
    <property type="entry name" value="Aquaporin-like"/>
    <property type="match status" value="1"/>
</dbReference>
<dbReference type="Pfam" id="PF00230">
    <property type="entry name" value="MIP"/>
    <property type="match status" value="1"/>
</dbReference>
<keyword evidence="2 5" id="KW-0812">Transmembrane</keyword>
<evidence type="ECO:0000256" key="2">
    <source>
        <dbReference type="ARBA" id="ARBA00022692"/>
    </source>
</evidence>
<evidence type="ECO:0000313" key="7">
    <source>
        <dbReference type="Proteomes" id="UP000053766"/>
    </source>
</evidence>
<reference evidence="6 7" key="1">
    <citation type="submission" date="2013-11" db="EMBL/GenBank/DDBJ databases">
        <title>Draft genome of the bovine lungworm Dictyocaulus viviparus.</title>
        <authorList>
            <person name="Mitreva M."/>
        </authorList>
    </citation>
    <scope>NUCLEOTIDE SEQUENCE [LARGE SCALE GENOMIC DNA]</scope>
    <source>
        <strain evidence="6 7">HannoverDv2000</strain>
    </source>
</reference>
<dbReference type="EMBL" id="KN716203">
    <property type="protein sequence ID" value="KJH50537.1"/>
    <property type="molecule type" value="Genomic_DNA"/>
</dbReference>
<comment type="subcellular location">
    <subcellularLocation>
        <location evidence="1">Membrane</location>
        <topology evidence="1">Multi-pass membrane protein</topology>
    </subcellularLocation>
</comment>
<evidence type="ECO:0000256" key="1">
    <source>
        <dbReference type="ARBA" id="ARBA00004141"/>
    </source>
</evidence>
<keyword evidence="3 5" id="KW-1133">Transmembrane helix</keyword>
<dbReference type="Gene3D" id="1.20.1080.10">
    <property type="entry name" value="Glycerol uptake facilitator protein"/>
    <property type="match status" value="1"/>
</dbReference>
<dbReference type="Proteomes" id="UP000053766">
    <property type="component" value="Unassembled WGS sequence"/>
</dbReference>
<evidence type="ECO:0000313" key="6">
    <source>
        <dbReference type="EMBL" id="KJH50537.1"/>
    </source>
</evidence>
<keyword evidence="4 5" id="KW-0472">Membrane</keyword>
<reference evidence="7" key="2">
    <citation type="journal article" date="2016" name="Sci. Rep.">
        <title>Dictyocaulus viviparus genome, variome and transcriptome elucidate lungworm biology and support future intervention.</title>
        <authorList>
            <person name="McNulty S.N."/>
            <person name="Strube C."/>
            <person name="Rosa B.A."/>
            <person name="Martin J.C."/>
            <person name="Tyagi R."/>
            <person name="Choi Y.J."/>
            <person name="Wang Q."/>
            <person name="Hallsworth Pepin K."/>
            <person name="Zhang X."/>
            <person name="Ozersky P."/>
            <person name="Wilson R.K."/>
            <person name="Sternberg P.W."/>
            <person name="Gasser R.B."/>
            <person name="Mitreva M."/>
        </authorList>
    </citation>
    <scope>NUCLEOTIDE SEQUENCE [LARGE SCALE GENOMIC DNA]</scope>
    <source>
        <strain evidence="7">HannoverDv2000</strain>
    </source>
</reference>
<protein>
    <submittedName>
        <fullName evidence="6">Uncharacterized protein</fullName>
    </submittedName>
</protein>
<keyword evidence="7" id="KW-1185">Reference proteome</keyword>
<dbReference type="GO" id="GO:0016020">
    <property type="term" value="C:membrane"/>
    <property type="evidence" value="ECO:0007669"/>
    <property type="project" value="UniProtKB-SubCell"/>
</dbReference>
<dbReference type="InterPro" id="IPR023271">
    <property type="entry name" value="Aquaporin-like"/>
</dbReference>
<dbReference type="GO" id="GO:0015267">
    <property type="term" value="F:channel activity"/>
    <property type="evidence" value="ECO:0007669"/>
    <property type="project" value="InterPro"/>
</dbReference>
<evidence type="ECO:0000256" key="3">
    <source>
        <dbReference type="ARBA" id="ARBA00022989"/>
    </source>
</evidence>
<feature type="transmembrane region" description="Helical" evidence="5">
    <location>
        <begin position="22"/>
        <end position="43"/>
    </location>
</feature>
<dbReference type="InterPro" id="IPR000425">
    <property type="entry name" value="MIP"/>
</dbReference>
<dbReference type="STRING" id="29172.A0A0D8Y2Y2"/>